<dbReference type="SUPFAM" id="SSF46785">
    <property type="entry name" value="Winged helix' DNA-binding domain"/>
    <property type="match status" value="2"/>
</dbReference>
<evidence type="ECO:0000256" key="3">
    <source>
        <dbReference type="ARBA" id="ARBA00023163"/>
    </source>
</evidence>
<proteinExistence type="predicted"/>
<dbReference type="PROSITE" id="PS50949">
    <property type="entry name" value="HTH_GNTR"/>
    <property type="match status" value="1"/>
</dbReference>
<dbReference type="InterPro" id="IPR008920">
    <property type="entry name" value="TF_FadR/GntR_C"/>
</dbReference>
<sequence length="361" mass="40404">MVRRAAARDSETEPVAGSSPRLYQRLFRILAGQIDHGTLPVGVPLTETSLAARFGISRAPVRRALTELVEAGLVEKATPRGYAVKSDRKATSTESWHDEKGETADRKLVSMPSWERIYGDVESEIIARISFASWRVNEAELARHYRVSRTVARDVIGRLQQRGVVQKDDRSRWFAPGLTPVHVGELYELRWLLEPVALIKAAPNIPKPVLEEVRDNLLEAIAHASNVTGTTLDHREHDLHVVLLGYCGNPTLMQAITLHQSLLIAHRFLYRWTSRLFETEPFLPEHLQVLDRLKAGHVKDAAKALESHLKDSRERAIARIEVIASGSQPDPLSYLERVSLSGTERAHNSQAVGWNGGRGLF</sequence>
<dbReference type="SMART" id="SM00345">
    <property type="entry name" value="HTH_GNTR"/>
    <property type="match status" value="2"/>
</dbReference>
<dbReference type="GO" id="GO:0003677">
    <property type="term" value="F:DNA binding"/>
    <property type="evidence" value="ECO:0007669"/>
    <property type="project" value="UniProtKB-KW"/>
</dbReference>
<dbReference type="PANTHER" id="PTHR43537">
    <property type="entry name" value="TRANSCRIPTIONAL REGULATOR, GNTR FAMILY"/>
    <property type="match status" value="1"/>
</dbReference>
<keyword evidence="3" id="KW-0804">Transcription</keyword>
<geneLocation type="plasmid" evidence="5">
    <name>pMk2240A</name>
</geneLocation>
<accession>A0AAU8D023</accession>
<dbReference type="InterPro" id="IPR011711">
    <property type="entry name" value="GntR_C"/>
</dbReference>
<dbReference type="SUPFAM" id="SSF48008">
    <property type="entry name" value="GntR ligand-binding domain-like"/>
    <property type="match status" value="1"/>
</dbReference>
<feature type="domain" description="HTH gntR-type" evidence="4">
    <location>
        <begin position="20"/>
        <end position="87"/>
    </location>
</feature>
<keyword evidence="2" id="KW-0238">DNA-binding</keyword>
<dbReference type="AlphaFoldDB" id="A0AAU8D023"/>
<evidence type="ECO:0000259" key="4">
    <source>
        <dbReference type="PROSITE" id="PS50949"/>
    </source>
</evidence>
<name>A0AAU8D023_9HYPH</name>
<organism evidence="5">
    <name type="scientific">Mesorhizobium sp. WSM2240</name>
    <dbReference type="NCBI Taxonomy" id="3228851"/>
    <lineage>
        <taxon>Bacteria</taxon>
        <taxon>Pseudomonadati</taxon>
        <taxon>Pseudomonadota</taxon>
        <taxon>Alphaproteobacteria</taxon>
        <taxon>Hyphomicrobiales</taxon>
        <taxon>Phyllobacteriaceae</taxon>
        <taxon>Mesorhizobium</taxon>
    </lineage>
</organism>
<dbReference type="InterPro" id="IPR036390">
    <property type="entry name" value="WH_DNA-bd_sf"/>
</dbReference>
<dbReference type="Pfam" id="PF00392">
    <property type="entry name" value="GntR"/>
    <property type="match status" value="1"/>
</dbReference>
<dbReference type="RefSeq" id="WP_353646797.1">
    <property type="nucleotide sequence ID" value="NZ_CP159256.1"/>
</dbReference>
<evidence type="ECO:0000256" key="2">
    <source>
        <dbReference type="ARBA" id="ARBA00023125"/>
    </source>
</evidence>
<dbReference type="InterPro" id="IPR036388">
    <property type="entry name" value="WH-like_DNA-bd_sf"/>
</dbReference>
<evidence type="ECO:0000256" key="1">
    <source>
        <dbReference type="ARBA" id="ARBA00023015"/>
    </source>
</evidence>
<dbReference type="Gene3D" id="1.20.120.530">
    <property type="entry name" value="GntR ligand-binding domain-like"/>
    <property type="match status" value="1"/>
</dbReference>
<protein>
    <submittedName>
        <fullName evidence="5">GntR family transcriptional regulator</fullName>
    </submittedName>
</protein>
<dbReference type="Pfam" id="PF07729">
    <property type="entry name" value="FCD"/>
    <property type="match status" value="1"/>
</dbReference>
<dbReference type="CDD" id="cd07377">
    <property type="entry name" value="WHTH_GntR"/>
    <property type="match status" value="1"/>
</dbReference>
<dbReference type="InterPro" id="IPR000524">
    <property type="entry name" value="Tscrpt_reg_HTH_GntR"/>
</dbReference>
<dbReference type="EMBL" id="CP159256">
    <property type="protein sequence ID" value="XCG52594.1"/>
    <property type="molecule type" value="Genomic_DNA"/>
</dbReference>
<keyword evidence="1" id="KW-0805">Transcription regulation</keyword>
<dbReference type="PRINTS" id="PR00035">
    <property type="entry name" value="HTHGNTR"/>
</dbReference>
<dbReference type="PANTHER" id="PTHR43537:SF5">
    <property type="entry name" value="UXU OPERON TRANSCRIPTIONAL REGULATOR"/>
    <property type="match status" value="1"/>
</dbReference>
<reference evidence="5" key="1">
    <citation type="submission" date="2024-06" db="EMBL/GenBank/DDBJ databases">
        <title>Mesorhizobium karijinii sp. nov., a symbiont of the iconic Swainsona formosa from arid Australia.</title>
        <authorList>
            <person name="Hill Y.J."/>
            <person name="Watkin E.L.J."/>
            <person name="O'Hara G.W."/>
            <person name="Terpolilli J."/>
            <person name="Tye M.L."/>
            <person name="Kohlmeier M.G."/>
        </authorList>
    </citation>
    <scope>NUCLEOTIDE SEQUENCE</scope>
    <source>
        <strain evidence="5">WSM2240</strain>
        <plasmid evidence="5">pMk2240A</plasmid>
    </source>
</reference>
<keyword evidence="5" id="KW-0614">Plasmid</keyword>
<gene>
    <name evidence="5" type="ORF">ABVK50_31200</name>
</gene>
<dbReference type="GO" id="GO:0003700">
    <property type="term" value="F:DNA-binding transcription factor activity"/>
    <property type="evidence" value="ECO:0007669"/>
    <property type="project" value="InterPro"/>
</dbReference>
<dbReference type="Gene3D" id="1.10.10.10">
    <property type="entry name" value="Winged helix-like DNA-binding domain superfamily/Winged helix DNA-binding domain"/>
    <property type="match status" value="2"/>
</dbReference>
<dbReference type="SMART" id="SM00895">
    <property type="entry name" value="FCD"/>
    <property type="match status" value="1"/>
</dbReference>
<evidence type="ECO:0000313" key="5">
    <source>
        <dbReference type="EMBL" id="XCG52594.1"/>
    </source>
</evidence>